<dbReference type="Gene3D" id="3.40.640.10">
    <property type="entry name" value="Type I PLP-dependent aspartate aminotransferase-like (Major domain)"/>
    <property type="match status" value="1"/>
</dbReference>
<organism evidence="4 5">
    <name type="scientific">Sphingobium chlorophenolicum</name>
    <dbReference type="NCBI Taxonomy" id="46429"/>
    <lineage>
        <taxon>Bacteria</taxon>
        <taxon>Pseudomonadati</taxon>
        <taxon>Pseudomonadota</taxon>
        <taxon>Alphaproteobacteria</taxon>
        <taxon>Sphingomonadales</taxon>
        <taxon>Sphingomonadaceae</taxon>
        <taxon>Sphingobium</taxon>
    </lineage>
</organism>
<dbReference type="OrthoDB" id="9799304at2"/>
<dbReference type="PATRIC" id="fig|46429.4.peg.4148"/>
<dbReference type="eggNOG" id="COG0079">
    <property type="taxonomic scope" value="Bacteria"/>
</dbReference>
<dbReference type="InterPro" id="IPR015421">
    <property type="entry name" value="PyrdxlP-dep_Trfase_major"/>
</dbReference>
<accession>A0A081R8P3</accession>
<name>A0A081R8P3_SPHCR</name>
<evidence type="ECO:0000256" key="1">
    <source>
        <dbReference type="ARBA" id="ARBA00001933"/>
    </source>
</evidence>
<comment type="caution">
    <text evidence="4">The sequence shown here is derived from an EMBL/GenBank/DDBJ whole genome shotgun (WGS) entry which is preliminary data.</text>
</comment>
<evidence type="ECO:0000259" key="3">
    <source>
        <dbReference type="Pfam" id="PF00155"/>
    </source>
</evidence>
<dbReference type="RefSeq" id="WP_037456664.1">
    <property type="nucleotide sequence ID" value="NZ_JFHR01000077.1"/>
</dbReference>
<dbReference type="InterPro" id="IPR004839">
    <property type="entry name" value="Aminotransferase_I/II_large"/>
</dbReference>
<gene>
    <name evidence="4" type="ORF">BV95_04161</name>
</gene>
<dbReference type="Gene3D" id="3.90.1150.10">
    <property type="entry name" value="Aspartate Aminotransferase, domain 1"/>
    <property type="match status" value="1"/>
</dbReference>
<dbReference type="Pfam" id="PF00155">
    <property type="entry name" value="Aminotran_1_2"/>
    <property type="match status" value="1"/>
</dbReference>
<dbReference type="EMBL" id="JFHR01000077">
    <property type="protein sequence ID" value="KEQ51566.1"/>
    <property type="molecule type" value="Genomic_DNA"/>
</dbReference>
<protein>
    <submittedName>
        <fullName evidence="4">L-threonine-O-3-phosphate decarboxylase</fullName>
    </submittedName>
</protein>
<dbReference type="CDD" id="cd00609">
    <property type="entry name" value="AAT_like"/>
    <property type="match status" value="1"/>
</dbReference>
<dbReference type="PANTHER" id="PTHR42885">
    <property type="entry name" value="HISTIDINOL-PHOSPHATE AMINOTRANSFERASE-RELATED"/>
    <property type="match status" value="1"/>
</dbReference>
<proteinExistence type="predicted"/>
<evidence type="ECO:0000313" key="4">
    <source>
        <dbReference type="EMBL" id="KEQ51566.1"/>
    </source>
</evidence>
<dbReference type="Proteomes" id="UP000028411">
    <property type="component" value="Unassembled WGS sequence"/>
</dbReference>
<keyword evidence="2" id="KW-0663">Pyridoxal phosphate</keyword>
<evidence type="ECO:0000256" key="2">
    <source>
        <dbReference type="ARBA" id="ARBA00022898"/>
    </source>
</evidence>
<feature type="domain" description="Aminotransferase class I/classII large" evidence="3">
    <location>
        <begin position="118"/>
        <end position="316"/>
    </location>
</feature>
<dbReference type="SUPFAM" id="SSF53383">
    <property type="entry name" value="PLP-dependent transferases"/>
    <property type="match status" value="1"/>
</dbReference>
<dbReference type="GO" id="GO:0030170">
    <property type="term" value="F:pyridoxal phosphate binding"/>
    <property type="evidence" value="ECO:0007669"/>
    <property type="project" value="InterPro"/>
</dbReference>
<dbReference type="AlphaFoldDB" id="A0A081R8P3"/>
<comment type="cofactor">
    <cofactor evidence="1">
        <name>pyridoxal 5'-phosphate</name>
        <dbReference type="ChEBI" id="CHEBI:597326"/>
    </cofactor>
</comment>
<evidence type="ECO:0000313" key="5">
    <source>
        <dbReference type="Proteomes" id="UP000028411"/>
    </source>
</evidence>
<sequence>MSGFTWHGGRLAEARATYGGTDWIDLSTGISPLTWPGADHIPVDWRALPDPQDLAALEAAAAAHFGVDPAHLCTMPGSETGLRLLSRILDMPGRWLTPSYRTHAEIFAQGRAMTPGEDAPQQAVALLLANPNNPDGRILPPARLIEWLERLERAGGWLIVDEAYADAMPSCSMAGEVGEGRRLILLRSFGKFFGLAGVRLGFLIGPQEIVAKARRMLGEWPVSTAAIAFGRAAYEDHAWIEETIAALTKHAAELDAVLARHGLTARGECPLFRLIELEDGPALFDRLARRAILTRPFEENRRWLRLGLPGDTAALARLDRALADD</sequence>
<dbReference type="InterPro" id="IPR015424">
    <property type="entry name" value="PyrdxlP-dep_Trfase"/>
</dbReference>
<dbReference type="InterPro" id="IPR015422">
    <property type="entry name" value="PyrdxlP-dep_Trfase_small"/>
</dbReference>
<dbReference type="PANTHER" id="PTHR42885:SF1">
    <property type="entry name" value="THREONINE-PHOSPHATE DECARBOXYLASE"/>
    <property type="match status" value="1"/>
</dbReference>
<reference evidence="4 5" key="1">
    <citation type="submission" date="2014-02" db="EMBL/GenBank/DDBJ databases">
        <title>Whole genome sequence of Sphingobium chlorophenolicum NBRC 16172.</title>
        <authorList>
            <person name="Gan H.M."/>
            <person name="Gan H.Y."/>
            <person name="Chew T.H."/>
            <person name="Savka M.A."/>
        </authorList>
    </citation>
    <scope>NUCLEOTIDE SEQUENCE [LARGE SCALE GENOMIC DNA]</scope>
    <source>
        <strain evidence="4 5">NBRC 16172</strain>
    </source>
</reference>